<dbReference type="InterPro" id="IPR051929">
    <property type="entry name" value="VirAsm_ModProt"/>
</dbReference>
<sequence>MLQIRADLVEEIMAHAREEHPHEACGMIAGPEGAERPERFFRMRNAAKPSGDAAAEEREQAHRALVLGEAHAEYEGERRSSLTYYTWDVKERLRAQREMDAADEWPVVIYHSHTRSPAYPSQVDIDVASGPANDPRIHYVIVSTRPDAEPRVHGHDLRSFRIVDGVVTEEEVDVVETYMFAHTGADDVPDLG</sequence>
<dbReference type="GO" id="GO:0008270">
    <property type="term" value="F:zinc ion binding"/>
    <property type="evidence" value="ECO:0007669"/>
    <property type="project" value="TreeGrafter"/>
</dbReference>
<dbReference type="Gene3D" id="3.40.140.10">
    <property type="entry name" value="Cytidine Deaminase, domain 2"/>
    <property type="match status" value="1"/>
</dbReference>
<evidence type="ECO:0000259" key="6">
    <source>
        <dbReference type="PROSITE" id="PS50249"/>
    </source>
</evidence>
<keyword evidence="4" id="KW-0862">Zinc</keyword>
<dbReference type="Pfam" id="PF14464">
    <property type="entry name" value="Prok-JAB"/>
    <property type="match status" value="1"/>
</dbReference>
<dbReference type="SMART" id="SM00232">
    <property type="entry name" value="JAB_MPN"/>
    <property type="match status" value="1"/>
</dbReference>
<dbReference type="InterPro" id="IPR000555">
    <property type="entry name" value="JAMM/MPN+_dom"/>
</dbReference>
<evidence type="ECO:0000313" key="8">
    <source>
        <dbReference type="Proteomes" id="UP000320338"/>
    </source>
</evidence>
<dbReference type="GO" id="GO:0008235">
    <property type="term" value="F:metalloexopeptidase activity"/>
    <property type="evidence" value="ECO:0007669"/>
    <property type="project" value="TreeGrafter"/>
</dbReference>
<dbReference type="SUPFAM" id="SSF102712">
    <property type="entry name" value="JAB1/MPN domain"/>
    <property type="match status" value="1"/>
</dbReference>
<evidence type="ECO:0000256" key="5">
    <source>
        <dbReference type="ARBA" id="ARBA00023049"/>
    </source>
</evidence>
<dbReference type="RefSeq" id="WP_141277369.1">
    <property type="nucleotide sequence ID" value="NZ_BAAARZ010000058.1"/>
</dbReference>
<evidence type="ECO:0000313" key="7">
    <source>
        <dbReference type="EMBL" id="GEC18754.1"/>
    </source>
</evidence>
<dbReference type="PROSITE" id="PS50249">
    <property type="entry name" value="MPN"/>
    <property type="match status" value="1"/>
</dbReference>
<evidence type="ECO:0000256" key="4">
    <source>
        <dbReference type="ARBA" id="ARBA00022833"/>
    </source>
</evidence>
<dbReference type="InterPro" id="IPR028090">
    <property type="entry name" value="JAB_dom_prok"/>
</dbReference>
<evidence type="ECO:0000256" key="1">
    <source>
        <dbReference type="ARBA" id="ARBA00022670"/>
    </source>
</evidence>
<gene>
    <name evidence="7" type="ORF">PHY01_10370</name>
</gene>
<dbReference type="PANTHER" id="PTHR34858:SF1">
    <property type="entry name" value="CYSO-CYSTEINE PEPTIDASE"/>
    <property type="match status" value="1"/>
</dbReference>
<keyword evidence="5" id="KW-0482">Metalloprotease</keyword>
<keyword evidence="3" id="KW-0378">Hydrolase</keyword>
<comment type="caution">
    <text evidence="7">The sequence shown here is derived from an EMBL/GenBank/DDBJ whole genome shotgun (WGS) entry which is preliminary data.</text>
</comment>
<proteinExistence type="predicted"/>
<dbReference type="EMBL" id="BJNG01000009">
    <property type="protein sequence ID" value="GEC18754.1"/>
    <property type="molecule type" value="Genomic_DNA"/>
</dbReference>
<keyword evidence="2" id="KW-0479">Metal-binding</keyword>
<dbReference type="PANTHER" id="PTHR34858">
    <property type="entry name" value="CYSO-CYSTEINE PEPTIDASE"/>
    <property type="match status" value="1"/>
</dbReference>
<dbReference type="Proteomes" id="UP000320338">
    <property type="component" value="Unassembled WGS sequence"/>
</dbReference>
<dbReference type="GO" id="GO:0006508">
    <property type="term" value="P:proteolysis"/>
    <property type="evidence" value="ECO:0007669"/>
    <property type="project" value="UniProtKB-KW"/>
</dbReference>
<keyword evidence="1" id="KW-0645">Protease</keyword>
<dbReference type="CDD" id="cd08070">
    <property type="entry name" value="MPN_like"/>
    <property type="match status" value="1"/>
</dbReference>
<feature type="domain" description="MPN" evidence="6">
    <location>
        <begin position="2"/>
        <end position="166"/>
    </location>
</feature>
<dbReference type="InterPro" id="IPR037518">
    <property type="entry name" value="MPN"/>
</dbReference>
<protein>
    <recommendedName>
        <fullName evidence="6">MPN domain-containing protein</fullName>
    </recommendedName>
</protein>
<organism evidence="7 8">
    <name type="scientific">Pseudonocardia hydrocarbonoxydans</name>
    <dbReference type="NCBI Taxonomy" id="76726"/>
    <lineage>
        <taxon>Bacteria</taxon>
        <taxon>Bacillati</taxon>
        <taxon>Actinomycetota</taxon>
        <taxon>Actinomycetes</taxon>
        <taxon>Pseudonocardiales</taxon>
        <taxon>Pseudonocardiaceae</taxon>
        <taxon>Pseudonocardia</taxon>
    </lineage>
</organism>
<accession>A0A4Y3WIZ7</accession>
<keyword evidence="8" id="KW-1185">Reference proteome</keyword>
<evidence type="ECO:0000256" key="2">
    <source>
        <dbReference type="ARBA" id="ARBA00022723"/>
    </source>
</evidence>
<name>A0A4Y3WIZ7_9PSEU</name>
<dbReference type="OrthoDB" id="3196553at2"/>
<dbReference type="AlphaFoldDB" id="A0A4Y3WIZ7"/>
<evidence type="ECO:0000256" key="3">
    <source>
        <dbReference type="ARBA" id="ARBA00022801"/>
    </source>
</evidence>
<reference evidence="7 8" key="1">
    <citation type="submission" date="2019-06" db="EMBL/GenBank/DDBJ databases">
        <title>Whole genome shotgun sequence of Pseudonocardia hydrocarbonoxydans NBRC 14498.</title>
        <authorList>
            <person name="Hosoyama A."/>
            <person name="Uohara A."/>
            <person name="Ohji S."/>
            <person name="Ichikawa N."/>
        </authorList>
    </citation>
    <scope>NUCLEOTIDE SEQUENCE [LARGE SCALE GENOMIC DNA]</scope>
    <source>
        <strain evidence="7 8">NBRC 14498</strain>
    </source>
</reference>